<organism evidence="6 7">
    <name type="scientific">Iphiclides podalirius</name>
    <name type="common">scarce swallowtail</name>
    <dbReference type="NCBI Taxonomy" id="110791"/>
    <lineage>
        <taxon>Eukaryota</taxon>
        <taxon>Metazoa</taxon>
        <taxon>Ecdysozoa</taxon>
        <taxon>Arthropoda</taxon>
        <taxon>Hexapoda</taxon>
        <taxon>Insecta</taxon>
        <taxon>Pterygota</taxon>
        <taxon>Neoptera</taxon>
        <taxon>Endopterygota</taxon>
        <taxon>Lepidoptera</taxon>
        <taxon>Glossata</taxon>
        <taxon>Ditrysia</taxon>
        <taxon>Papilionoidea</taxon>
        <taxon>Papilionidae</taxon>
        <taxon>Papilioninae</taxon>
        <taxon>Iphiclides</taxon>
    </lineage>
</organism>
<feature type="domain" description="BTB" evidence="5">
    <location>
        <begin position="76"/>
        <end position="145"/>
    </location>
</feature>
<dbReference type="SMART" id="SM00225">
    <property type="entry name" value="BTB"/>
    <property type="match status" value="1"/>
</dbReference>
<dbReference type="InterPro" id="IPR000210">
    <property type="entry name" value="BTB/POZ_dom"/>
</dbReference>
<evidence type="ECO:0000259" key="5">
    <source>
        <dbReference type="PROSITE" id="PS50097"/>
    </source>
</evidence>
<keyword evidence="7" id="KW-1185">Reference proteome</keyword>
<accession>A0ABN8IIA3</accession>
<keyword evidence="1" id="KW-0880">Kelch repeat</keyword>
<dbReference type="PANTHER" id="PTHR24412:SF466">
    <property type="entry name" value="RING CANAL KELCH PROTEIN"/>
    <property type="match status" value="1"/>
</dbReference>
<dbReference type="Proteomes" id="UP000837857">
    <property type="component" value="Chromosome 24"/>
</dbReference>
<feature type="region of interest" description="Disordered" evidence="4">
    <location>
        <begin position="766"/>
        <end position="803"/>
    </location>
</feature>
<feature type="compositionally biased region" description="Polar residues" evidence="4">
    <location>
        <begin position="788"/>
        <end position="803"/>
    </location>
</feature>
<feature type="region of interest" description="Disordered" evidence="4">
    <location>
        <begin position="10"/>
        <end position="45"/>
    </location>
</feature>
<evidence type="ECO:0000256" key="4">
    <source>
        <dbReference type="SAM" id="MobiDB-lite"/>
    </source>
</evidence>
<feature type="region of interest" description="Disordered" evidence="4">
    <location>
        <begin position="368"/>
        <end position="389"/>
    </location>
</feature>
<dbReference type="InterPro" id="IPR006652">
    <property type="entry name" value="Kelch_1"/>
</dbReference>
<feature type="compositionally biased region" description="Low complexity" evidence="4">
    <location>
        <begin position="378"/>
        <end position="387"/>
    </location>
</feature>
<proteinExistence type="predicted"/>
<dbReference type="PROSITE" id="PS50097">
    <property type="entry name" value="BTB"/>
    <property type="match status" value="1"/>
</dbReference>
<name>A0ABN8IIA3_9NEOP</name>
<dbReference type="Pfam" id="PF01344">
    <property type="entry name" value="Kelch_1"/>
    <property type="match status" value="3"/>
</dbReference>
<sequence length="803" mass="84383">MCQLLLTRGAELPSGEMKPQDDIMNGHDSGGGGARSEDSEGEEAAALEEELSLVDEAAPARALAALNALRKARQHYDVLLAGGDGGEEVAAHRAVLAAASPRLLAELPAAGAAGAGGALRLPDLEAAALRDLVEYAYTGRLRVRDAASARRLYRAAACLRVEAARAHLAERLLRRLTPQDVLAVRALPDLQRAQRSTLDAYIAQHFDEICACGALAALPLIRIEMLRETSAERGEETPAAVADAALAWLRHQLAAGLRLEELCARTHLLFVDARGALRDCGELPAGLGDGPELLEYRREAAERERGARRRAAERAERGEPDERDGDEREATGVLAARAGSGGAGVTRALLALRGRLAAARVAWRAGGGGQARGGRLGGPEPEAGGAPRRAHMSVPRCALGAAVLGGRLLVCGGYDRARVLRCAEAYEPDANAGAPLPAMRSARARFPAAALGGALFVLGGSDGHAELDSVDELRGGAWRARARLPLACSHAAAAADAARGLLYVAGGWAAGRSLRNVHRYSPLTDSWEEAPPLNTGRSQCAGVLWEDALWVLGGCDAWHCLASTERLRLAEGAGASWREGPPLPTARRSVGGAVWRARLVAAGGSAGSASLRRTAWLAAGASAWREGPPLREPRAAPALAVLRDVLFAAGGFSGQDFLASVECLYEPDGCWTTLCAPPAPPAPQPPPPPAPSDQNEGDEASKDRVIVNGAREVEEGAERLAKLSVAPAWRRSERDGETQAPSVPIFLPIASFTNMRVVDACCRRVTHGKKRQGRGEHDADSEGGRSLPATQKTDTTPSARRVC</sequence>
<reference evidence="6" key="1">
    <citation type="submission" date="2022-03" db="EMBL/GenBank/DDBJ databases">
        <authorList>
            <person name="Martin H S."/>
        </authorList>
    </citation>
    <scope>NUCLEOTIDE SEQUENCE</scope>
</reference>
<dbReference type="PANTHER" id="PTHR24412">
    <property type="entry name" value="KELCH PROTEIN"/>
    <property type="match status" value="1"/>
</dbReference>
<dbReference type="InterPro" id="IPR011333">
    <property type="entry name" value="SKP1/BTB/POZ_sf"/>
</dbReference>
<feature type="region of interest" description="Disordered" evidence="4">
    <location>
        <begin position="676"/>
        <end position="701"/>
    </location>
</feature>
<dbReference type="EMBL" id="OW152836">
    <property type="protein sequence ID" value="CAH2057533.1"/>
    <property type="molecule type" value="Genomic_DNA"/>
</dbReference>
<evidence type="ECO:0000313" key="7">
    <source>
        <dbReference type="Proteomes" id="UP000837857"/>
    </source>
</evidence>
<evidence type="ECO:0000313" key="6">
    <source>
        <dbReference type="EMBL" id="CAH2057533.1"/>
    </source>
</evidence>
<feature type="region of interest" description="Disordered" evidence="4">
    <location>
        <begin position="305"/>
        <end position="329"/>
    </location>
</feature>
<feature type="compositionally biased region" description="Basic and acidic residues" evidence="4">
    <location>
        <begin position="773"/>
        <end position="783"/>
    </location>
</feature>
<feature type="non-terminal residue" evidence="6">
    <location>
        <position position="1"/>
    </location>
</feature>
<protein>
    <recommendedName>
        <fullName evidence="5">BTB domain-containing protein</fullName>
    </recommendedName>
</protein>
<dbReference type="SUPFAM" id="SSF54695">
    <property type="entry name" value="POZ domain"/>
    <property type="match status" value="1"/>
</dbReference>
<dbReference type="Gene3D" id="3.30.710.10">
    <property type="entry name" value="Potassium Channel Kv1.1, Chain A"/>
    <property type="match status" value="1"/>
</dbReference>
<gene>
    <name evidence="6" type="ORF">IPOD504_LOCUS10298</name>
</gene>
<keyword evidence="3" id="KW-0009">Actin-binding</keyword>
<dbReference type="Gene3D" id="2.120.10.80">
    <property type="entry name" value="Kelch-type beta propeller"/>
    <property type="match status" value="2"/>
</dbReference>
<feature type="compositionally biased region" description="Pro residues" evidence="4">
    <location>
        <begin position="677"/>
        <end position="691"/>
    </location>
</feature>
<dbReference type="SUPFAM" id="SSF117281">
    <property type="entry name" value="Kelch motif"/>
    <property type="match status" value="2"/>
</dbReference>
<evidence type="ECO:0000256" key="3">
    <source>
        <dbReference type="ARBA" id="ARBA00023203"/>
    </source>
</evidence>
<evidence type="ECO:0000256" key="2">
    <source>
        <dbReference type="ARBA" id="ARBA00022737"/>
    </source>
</evidence>
<dbReference type="Pfam" id="PF00651">
    <property type="entry name" value="BTB"/>
    <property type="match status" value="1"/>
</dbReference>
<evidence type="ECO:0000256" key="1">
    <source>
        <dbReference type="ARBA" id="ARBA00022441"/>
    </source>
</evidence>
<keyword evidence="2" id="KW-0677">Repeat</keyword>
<feature type="compositionally biased region" description="Gly residues" evidence="4">
    <location>
        <begin position="368"/>
        <end position="377"/>
    </location>
</feature>
<dbReference type="SMART" id="SM00612">
    <property type="entry name" value="Kelch"/>
    <property type="match status" value="6"/>
</dbReference>
<dbReference type="InterPro" id="IPR015915">
    <property type="entry name" value="Kelch-typ_b-propeller"/>
</dbReference>